<dbReference type="GO" id="GO:0019888">
    <property type="term" value="F:protein phosphatase regulator activity"/>
    <property type="evidence" value="ECO:0007669"/>
    <property type="project" value="InterPro"/>
</dbReference>
<evidence type="ECO:0000313" key="4">
    <source>
        <dbReference type="RefSeq" id="XP_018437714.1"/>
    </source>
</evidence>
<dbReference type="AlphaFoldDB" id="A0A6J0JQR2"/>
<keyword evidence="1" id="KW-0853">WD repeat</keyword>
<gene>
    <name evidence="4" type="primary">LOC108810080</name>
</gene>
<keyword evidence="3" id="KW-1185">Reference proteome</keyword>
<keyword evidence="2" id="KW-0677">Repeat</keyword>
<evidence type="ECO:0000313" key="3">
    <source>
        <dbReference type="Proteomes" id="UP000504610"/>
    </source>
</evidence>
<dbReference type="InterPro" id="IPR000009">
    <property type="entry name" value="PP2A_PR55"/>
</dbReference>
<dbReference type="GeneID" id="108810080"/>
<organism evidence="3 4">
    <name type="scientific">Raphanus sativus</name>
    <name type="common">Radish</name>
    <name type="synonym">Raphanus raphanistrum var. sativus</name>
    <dbReference type="NCBI Taxonomy" id="3726"/>
    <lineage>
        <taxon>Eukaryota</taxon>
        <taxon>Viridiplantae</taxon>
        <taxon>Streptophyta</taxon>
        <taxon>Embryophyta</taxon>
        <taxon>Tracheophyta</taxon>
        <taxon>Spermatophyta</taxon>
        <taxon>Magnoliopsida</taxon>
        <taxon>eudicotyledons</taxon>
        <taxon>Gunneridae</taxon>
        <taxon>Pentapetalae</taxon>
        <taxon>rosids</taxon>
        <taxon>malvids</taxon>
        <taxon>Brassicales</taxon>
        <taxon>Brassicaceae</taxon>
        <taxon>Brassiceae</taxon>
        <taxon>Raphanus</taxon>
    </lineage>
</organism>
<evidence type="ECO:0000256" key="1">
    <source>
        <dbReference type="ARBA" id="ARBA00022574"/>
    </source>
</evidence>
<dbReference type="RefSeq" id="XP_018437714.1">
    <property type="nucleotide sequence ID" value="XM_018582212.2"/>
</dbReference>
<dbReference type="Proteomes" id="UP000504610">
    <property type="component" value="Chromosome 6"/>
</dbReference>
<dbReference type="OrthoDB" id="1723747at2759"/>
<reference evidence="3" key="1">
    <citation type="journal article" date="2019" name="Database">
        <title>The radish genome database (RadishGD): an integrated information resource for radish genomics.</title>
        <authorList>
            <person name="Yu H.J."/>
            <person name="Baek S."/>
            <person name="Lee Y.J."/>
            <person name="Cho A."/>
            <person name="Mun J.H."/>
        </authorList>
    </citation>
    <scope>NUCLEOTIDE SEQUENCE [LARGE SCALE GENOMIC DNA]</scope>
    <source>
        <strain evidence="3">cv. WK10039</strain>
    </source>
</reference>
<evidence type="ECO:0000256" key="2">
    <source>
        <dbReference type="ARBA" id="ARBA00022737"/>
    </source>
</evidence>
<dbReference type="GO" id="GO:0000159">
    <property type="term" value="C:protein phosphatase type 2A complex"/>
    <property type="evidence" value="ECO:0007669"/>
    <property type="project" value="InterPro"/>
</dbReference>
<name>A0A6J0JQR2_RAPSA</name>
<accession>A0A6J0JQR2</accession>
<dbReference type="PANTHER" id="PTHR11871">
    <property type="entry name" value="PROTEIN PHOSPHATASE PP2A REGULATORY SUBUNIT B"/>
    <property type="match status" value="1"/>
</dbReference>
<proteinExistence type="predicted"/>
<reference evidence="4" key="2">
    <citation type="submission" date="2025-08" db="UniProtKB">
        <authorList>
            <consortium name="RefSeq"/>
        </authorList>
    </citation>
    <scope>IDENTIFICATION</scope>
    <source>
        <tissue evidence="4">Leaf</tissue>
    </source>
</reference>
<protein>
    <submittedName>
        <fullName evidence="4">Uncharacterized protein LOC108810080</fullName>
    </submittedName>
</protein>
<dbReference type="KEGG" id="rsz:108810080"/>
<sequence>MSLKHHHHRGGGEVSGSKSFVRQFNICKAVASVCSAVDVISAIQFDNSGDHLATGDRGGRVVLSEITDVKNSMEQEGMKKQVHASEEAASGELEASLEFSSSVYVSNNVLNSFQCPVCYSPASTRCSRCLVADNVNVES</sequence>